<comment type="caution">
    <text evidence="1">The sequence shown here is derived from an EMBL/GenBank/DDBJ whole genome shotgun (WGS) entry which is preliminary data.</text>
</comment>
<accession>A0A3R8WWU4</accession>
<protein>
    <submittedName>
        <fullName evidence="1">Uncharacterized protein</fullName>
    </submittedName>
</protein>
<gene>
    <name evidence="1" type="ORF">CQW44_03910</name>
</gene>
<evidence type="ECO:0000313" key="2">
    <source>
        <dbReference type="Proteomes" id="UP000276379"/>
    </source>
</evidence>
<organism evidence="1 2">
    <name type="scientific">Streptomyces griseofuscus</name>
    <dbReference type="NCBI Taxonomy" id="146922"/>
    <lineage>
        <taxon>Bacteria</taxon>
        <taxon>Bacillati</taxon>
        <taxon>Actinomycetota</taxon>
        <taxon>Actinomycetes</taxon>
        <taxon>Kitasatosporales</taxon>
        <taxon>Streptomycetaceae</taxon>
        <taxon>Streptomyces</taxon>
    </lineage>
</organism>
<dbReference type="Proteomes" id="UP000276379">
    <property type="component" value="Unassembled WGS sequence"/>
</dbReference>
<proteinExistence type="predicted"/>
<name>A0A3R8WWU4_9ACTN</name>
<keyword evidence="2" id="KW-1185">Reference proteome</keyword>
<dbReference type="RefSeq" id="WP_125212666.1">
    <property type="nucleotide sequence ID" value="NZ_PDES01000002.1"/>
</dbReference>
<evidence type="ECO:0000313" key="1">
    <source>
        <dbReference type="EMBL" id="RRQ88338.1"/>
    </source>
</evidence>
<dbReference type="AlphaFoldDB" id="A0A3R8WWU4"/>
<dbReference type="EMBL" id="PDES01000002">
    <property type="protein sequence ID" value="RRQ88338.1"/>
    <property type="molecule type" value="Genomic_DNA"/>
</dbReference>
<sequence>MTDVVDADELLRRIRRGRDRAAEERTRWADLARDLAATEPDDARDAAASARAYEAVLRVLDEIVRPGARPVEHPAAEEDGVRRVT</sequence>
<reference evidence="1 2" key="1">
    <citation type="submission" date="2017-10" db="EMBL/GenBank/DDBJ databases">
        <title>Draft genome of actinobacteria isolated from guarana (Paullinia cupana (Mart.) Ducke.</title>
        <authorList>
            <person name="Siqueira K.A."/>
            <person name="Liotti R.G."/>
            <person name="Mendes T.A."/>
            <person name="Soares M.A."/>
        </authorList>
    </citation>
    <scope>NUCLEOTIDE SEQUENCE [LARGE SCALE GENOMIC DNA]</scope>
    <source>
        <strain evidence="1 2">199</strain>
    </source>
</reference>